<evidence type="ECO:0000256" key="3">
    <source>
        <dbReference type="ARBA" id="ARBA00022448"/>
    </source>
</evidence>
<keyword evidence="11 13" id="KW-0739">Sodium transport</keyword>
<organism evidence="15 16">
    <name type="scientific">Heterodera trifolii</name>
    <dbReference type="NCBI Taxonomy" id="157864"/>
    <lineage>
        <taxon>Eukaryota</taxon>
        <taxon>Metazoa</taxon>
        <taxon>Ecdysozoa</taxon>
        <taxon>Nematoda</taxon>
        <taxon>Chromadorea</taxon>
        <taxon>Rhabditida</taxon>
        <taxon>Tylenchina</taxon>
        <taxon>Tylenchomorpha</taxon>
        <taxon>Tylenchoidea</taxon>
        <taxon>Heteroderidae</taxon>
        <taxon>Heteroderinae</taxon>
        <taxon>Heterodera</taxon>
    </lineage>
</organism>
<evidence type="ECO:0000256" key="10">
    <source>
        <dbReference type="ARBA" id="ARBA00023180"/>
    </source>
</evidence>
<dbReference type="Proteomes" id="UP001620626">
    <property type="component" value="Unassembled WGS sequence"/>
</dbReference>
<dbReference type="GO" id="GO:0005272">
    <property type="term" value="F:sodium channel activity"/>
    <property type="evidence" value="ECO:0007669"/>
    <property type="project" value="UniProtKB-KW"/>
</dbReference>
<comment type="subcellular location">
    <subcellularLocation>
        <location evidence="1">Membrane</location>
        <topology evidence="1">Multi-pass membrane protein</topology>
    </subcellularLocation>
</comment>
<dbReference type="PANTHER" id="PTHR11690:SF279">
    <property type="entry name" value="DEGENERIN-LIKE PROTEIN UNC-105"/>
    <property type="match status" value="1"/>
</dbReference>
<evidence type="ECO:0000256" key="4">
    <source>
        <dbReference type="ARBA" id="ARBA00022461"/>
    </source>
</evidence>
<dbReference type="GO" id="GO:0016020">
    <property type="term" value="C:membrane"/>
    <property type="evidence" value="ECO:0007669"/>
    <property type="project" value="UniProtKB-SubCell"/>
</dbReference>
<gene>
    <name evidence="15" type="ORF">niasHT_033652</name>
</gene>
<dbReference type="Pfam" id="PF00858">
    <property type="entry name" value="ASC"/>
    <property type="match status" value="1"/>
</dbReference>
<evidence type="ECO:0000256" key="2">
    <source>
        <dbReference type="ARBA" id="ARBA00007193"/>
    </source>
</evidence>
<evidence type="ECO:0000256" key="1">
    <source>
        <dbReference type="ARBA" id="ARBA00004141"/>
    </source>
</evidence>
<keyword evidence="5 13" id="KW-0812">Transmembrane</keyword>
<keyword evidence="10" id="KW-0325">Glycoprotein</keyword>
<dbReference type="PANTHER" id="PTHR11690">
    <property type="entry name" value="AMILORIDE-SENSITIVE SODIUM CHANNEL-RELATED"/>
    <property type="match status" value="1"/>
</dbReference>
<evidence type="ECO:0000256" key="12">
    <source>
        <dbReference type="ARBA" id="ARBA00023303"/>
    </source>
</evidence>
<evidence type="ECO:0000256" key="9">
    <source>
        <dbReference type="ARBA" id="ARBA00023136"/>
    </source>
</evidence>
<comment type="caution">
    <text evidence="15">The sequence shown here is derived from an EMBL/GenBank/DDBJ whole genome shotgun (WGS) entry which is preliminary data.</text>
</comment>
<dbReference type="AlphaFoldDB" id="A0ABD2IBM1"/>
<keyword evidence="8 13" id="KW-0406">Ion transport</keyword>
<evidence type="ECO:0000256" key="14">
    <source>
        <dbReference type="SAM" id="Phobius"/>
    </source>
</evidence>
<evidence type="ECO:0000256" key="11">
    <source>
        <dbReference type="ARBA" id="ARBA00023201"/>
    </source>
</evidence>
<keyword evidence="9 14" id="KW-0472">Membrane</keyword>
<dbReference type="EMBL" id="JBICBT010001293">
    <property type="protein sequence ID" value="KAL3074625.1"/>
    <property type="molecule type" value="Genomic_DNA"/>
</dbReference>
<evidence type="ECO:0000256" key="6">
    <source>
        <dbReference type="ARBA" id="ARBA00022989"/>
    </source>
</evidence>
<evidence type="ECO:0000313" key="16">
    <source>
        <dbReference type="Proteomes" id="UP001620626"/>
    </source>
</evidence>
<evidence type="ECO:0000313" key="15">
    <source>
        <dbReference type="EMBL" id="KAL3074625.1"/>
    </source>
</evidence>
<comment type="similarity">
    <text evidence="2 13">Belongs to the amiloride-sensitive sodium channel (TC 1.A.6) family.</text>
</comment>
<protein>
    <submittedName>
        <fullName evidence="15">Uncharacterized protein</fullName>
    </submittedName>
</protein>
<evidence type="ECO:0000256" key="5">
    <source>
        <dbReference type="ARBA" id="ARBA00022692"/>
    </source>
</evidence>
<dbReference type="InterPro" id="IPR001873">
    <property type="entry name" value="ENaC"/>
</dbReference>
<accession>A0ABD2IBM1</accession>
<evidence type="ECO:0000256" key="8">
    <source>
        <dbReference type="ARBA" id="ARBA00023065"/>
    </source>
</evidence>
<keyword evidence="7" id="KW-0915">Sodium</keyword>
<feature type="transmembrane region" description="Helical" evidence="14">
    <location>
        <begin position="93"/>
        <end position="113"/>
    </location>
</feature>
<keyword evidence="12 13" id="KW-0407">Ion channel</keyword>
<proteinExistence type="inferred from homology"/>
<reference evidence="15 16" key="1">
    <citation type="submission" date="2024-10" db="EMBL/GenBank/DDBJ databases">
        <authorList>
            <person name="Kim D."/>
        </authorList>
    </citation>
    <scope>NUCLEOTIDE SEQUENCE [LARGE SCALE GENOMIC DNA]</scope>
    <source>
        <strain evidence="15">BH-2024</strain>
    </source>
</reference>
<sequence length="282" mass="31284">MSDPVARNCLKNTTRQLSQLTADGALEECQCPLTCYETGYECESNDALCMEKYRINAAMIQVFYEELNYPTLTESPAYSMTSLIADLGGLSGLWIGISVVSILEVVQLIWFCMQYIHKKKTPELLAMVRSARKRSSAGHTDKSPSGSFSSHLVPGLSRDLRPAIRITQHWFINAILGARSGIALHMFVRCARPNRIYEAALPFPRIKALEHEADMEHGQADGGAATVPHAIRALLRCHTTRTGASRNGQIITTLLKQFVNGRPLGGRTKADTWRNVIDSSQY</sequence>
<keyword evidence="6 14" id="KW-1133">Transmembrane helix</keyword>
<keyword evidence="16" id="KW-1185">Reference proteome</keyword>
<evidence type="ECO:0000256" key="7">
    <source>
        <dbReference type="ARBA" id="ARBA00023053"/>
    </source>
</evidence>
<evidence type="ECO:0000256" key="13">
    <source>
        <dbReference type="RuleBase" id="RU000679"/>
    </source>
</evidence>
<dbReference type="Gene3D" id="1.10.287.770">
    <property type="entry name" value="YojJ-like"/>
    <property type="match status" value="1"/>
</dbReference>
<keyword evidence="3 13" id="KW-0813">Transport</keyword>
<keyword evidence="4 13" id="KW-0894">Sodium channel</keyword>
<name>A0ABD2IBM1_9BILA</name>